<name>A0AAJ1BYU7_9HYPH</name>
<dbReference type="PANTHER" id="PTHR40267">
    <property type="entry name" value="BLR3294 PROTEIN"/>
    <property type="match status" value="1"/>
</dbReference>
<dbReference type="PIRSF" id="PIRSF015736">
    <property type="entry name" value="MI"/>
    <property type="match status" value="1"/>
</dbReference>
<reference evidence="1" key="1">
    <citation type="submission" date="2022-06" db="EMBL/GenBank/DDBJ databases">
        <authorList>
            <person name="Sun Q."/>
        </authorList>
    </citation>
    <scope>NUCLEOTIDE SEQUENCE</scope>
    <source>
        <strain evidence="1">S101</strain>
    </source>
</reference>
<dbReference type="InterPro" id="IPR053714">
    <property type="entry name" value="Iso_Racemase_Enz_sf"/>
</dbReference>
<sequence>MTQVTRIGHITPSSNTALEPLTYAMNEGFGRSVAHHFARTLVTHLALNNSSEAQFQLEPMLAAARLLADAPLDAIVWNGTSASWRGIHNDLALCEAITKETGLPASTSTLAFYKSFREFGLKRIGLALPYTADISSQIAVEYARHGFAITDVASLGLVANRDIGAAEPDAIREVLRRAAVSKPDAIAVVCTNFNATDLIVEMEDELGVTIVDSIAVTFWEACRIAGLDVAIEGWGRLLAGKA</sequence>
<evidence type="ECO:0000313" key="2">
    <source>
        <dbReference type="Proteomes" id="UP001155380"/>
    </source>
</evidence>
<dbReference type="InterPro" id="IPR026286">
    <property type="entry name" value="MaiA/AMDase"/>
</dbReference>
<gene>
    <name evidence="1" type="ORF">NBH21_18040</name>
</gene>
<dbReference type="Gene3D" id="3.40.50.12500">
    <property type="match status" value="1"/>
</dbReference>
<dbReference type="Pfam" id="PF17645">
    <property type="entry name" value="Amdase"/>
    <property type="match status" value="1"/>
</dbReference>
<evidence type="ECO:0000313" key="1">
    <source>
        <dbReference type="EMBL" id="MCO5958681.1"/>
    </source>
</evidence>
<dbReference type="EMBL" id="JAMXLX010000006">
    <property type="protein sequence ID" value="MCO5958681.1"/>
    <property type="molecule type" value="Genomic_DNA"/>
</dbReference>
<dbReference type="AlphaFoldDB" id="A0AAJ1BYU7"/>
<accession>A0AAJ1BYU7</accession>
<protein>
    <submittedName>
        <fullName evidence="1">Asp/Glu/hydantoin racemase</fullName>
    </submittedName>
</protein>
<dbReference type="Proteomes" id="UP001155380">
    <property type="component" value="Unassembled WGS sequence"/>
</dbReference>
<dbReference type="RefSeq" id="WP_250911819.1">
    <property type="nucleotide sequence ID" value="NZ_JAMXLX010000006.1"/>
</dbReference>
<proteinExistence type="predicted"/>
<dbReference type="PANTHER" id="PTHR40267:SF1">
    <property type="entry name" value="BLR3294 PROTEIN"/>
    <property type="match status" value="1"/>
</dbReference>
<organism evidence="1 2">
    <name type="scientific">Ciceribacter sichuanensis</name>
    <dbReference type="NCBI Taxonomy" id="2949647"/>
    <lineage>
        <taxon>Bacteria</taxon>
        <taxon>Pseudomonadati</taxon>
        <taxon>Pseudomonadota</taxon>
        <taxon>Alphaproteobacteria</taxon>
        <taxon>Hyphomicrobiales</taxon>
        <taxon>Rhizobiaceae</taxon>
        <taxon>Ciceribacter</taxon>
    </lineage>
</organism>
<comment type="caution">
    <text evidence="1">The sequence shown here is derived from an EMBL/GenBank/DDBJ whole genome shotgun (WGS) entry which is preliminary data.</text>
</comment>